<protein>
    <recommendedName>
        <fullName evidence="2">Negative regulator of flagellin synthesis</fullName>
    </recommendedName>
</protein>
<dbReference type="AlphaFoldDB" id="A0A1T5DIU6"/>
<dbReference type="GO" id="GO:0044781">
    <property type="term" value="P:bacterial-type flagellum organization"/>
    <property type="evidence" value="ECO:0007669"/>
    <property type="project" value="UniProtKB-KW"/>
</dbReference>
<reference evidence="9" key="1">
    <citation type="submission" date="2017-02" db="EMBL/GenBank/DDBJ databases">
        <authorList>
            <person name="Varghese N."/>
            <person name="Submissions S."/>
        </authorList>
    </citation>
    <scope>NUCLEOTIDE SEQUENCE [LARGE SCALE GENOMIC DNA]</scope>
    <source>
        <strain evidence="9">ATCC 35199</strain>
    </source>
</reference>
<dbReference type="RefSeq" id="WP_079590658.1">
    <property type="nucleotide sequence ID" value="NZ_CP154629.1"/>
</dbReference>
<dbReference type="Pfam" id="PF04316">
    <property type="entry name" value="FlgM"/>
    <property type="match status" value="1"/>
</dbReference>
<keyword evidence="3" id="KW-0678">Repressor</keyword>
<dbReference type="GO" id="GO:0045892">
    <property type="term" value="P:negative regulation of DNA-templated transcription"/>
    <property type="evidence" value="ECO:0007669"/>
    <property type="project" value="InterPro"/>
</dbReference>
<keyword evidence="5" id="KW-0805">Transcription regulation</keyword>
<evidence type="ECO:0000256" key="1">
    <source>
        <dbReference type="ARBA" id="ARBA00005322"/>
    </source>
</evidence>
<evidence type="ECO:0000259" key="7">
    <source>
        <dbReference type="Pfam" id="PF04316"/>
    </source>
</evidence>
<evidence type="ECO:0000256" key="4">
    <source>
        <dbReference type="ARBA" id="ARBA00022795"/>
    </source>
</evidence>
<keyword evidence="9" id="KW-1185">Reference proteome</keyword>
<organism evidence="8 9">
    <name type="scientific">Acetoanaerobium noterae</name>
    <dbReference type="NCBI Taxonomy" id="745369"/>
    <lineage>
        <taxon>Bacteria</taxon>
        <taxon>Bacillati</taxon>
        <taxon>Bacillota</taxon>
        <taxon>Clostridia</taxon>
        <taxon>Peptostreptococcales</taxon>
        <taxon>Filifactoraceae</taxon>
        <taxon>Acetoanaerobium</taxon>
    </lineage>
</organism>
<dbReference type="SUPFAM" id="SSF101498">
    <property type="entry name" value="Anti-sigma factor FlgM"/>
    <property type="match status" value="1"/>
</dbReference>
<evidence type="ECO:0000256" key="3">
    <source>
        <dbReference type="ARBA" id="ARBA00022491"/>
    </source>
</evidence>
<keyword evidence="6" id="KW-0804">Transcription</keyword>
<dbReference type="InterPro" id="IPR031316">
    <property type="entry name" value="FlgM_C"/>
</dbReference>
<dbReference type="EMBL" id="FUYN01000010">
    <property type="protein sequence ID" value="SKB71619.1"/>
    <property type="molecule type" value="Genomic_DNA"/>
</dbReference>
<gene>
    <name evidence="8" type="ORF">SAMN02745120_0006</name>
</gene>
<evidence type="ECO:0000313" key="8">
    <source>
        <dbReference type="EMBL" id="SKB71619.1"/>
    </source>
</evidence>
<proteinExistence type="inferred from homology"/>
<keyword evidence="4" id="KW-1005">Bacterial flagellum biogenesis</keyword>
<accession>A0A1T5DIU6</accession>
<dbReference type="InterPro" id="IPR007412">
    <property type="entry name" value="FlgM"/>
</dbReference>
<dbReference type="InterPro" id="IPR035890">
    <property type="entry name" value="Anti-sigma-28_factor_FlgM_sf"/>
</dbReference>
<feature type="domain" description="Anti-sigma-28 factor FlgM C-terminal" evidence="7">
    <location>
        <begin position="37"/>
        <end position="88"/>
    </location>
</feature>
<evidence type="ECO:0000256" key="5">
    <source>
        <dbReference type="ARBA" id="ARBA00023015"/>
    </source>
</evidence>
<evidence type="ECO:0000256" key="6">
    <source>
        <dbReference type="ARBA" id="ARBA00023163"/>
    </source>
</evidence>
<sequence length="97" mass="10618">MKIYSSTVVQNVYQAYGKNKVGKTQKSGEVGSPGFDIQISNQGKDYQLAIEKLKQIPDVRADKVSAIKQSIENGTYTIDKTKLAKSIYSAISTNEIG</sequence>
<dbReference type="Proteomes" id="UP000243406">
    <property type="component" value="Unassembled WGS sequence"/>
</dbReference>
<evidence type="ECO:0000313" key="9">
    <source>
        <dbReference type="Proteomes" id="UP000243406"/>
    </source>
</evidence>
<dbReference type="OrthoDB" id="2112849at2"/>
<evidence type="ECO:0000256" key="2">
    <source>
        <dbReference type="ARBA" id="ARBA00017823"/>
    </source>
</evidence>
<dbReference type="NCBIfam" id="TIGR03824">
    <property type="entry name" value="FlgM_jcvi"/>
    <property type="match status" value="1"/>
</dbReference>
<name>A0A1T5DIU6_9FIRM</name>
<comment type="similarity">
    <text evidence="1">Belongs to the FlgM family.</text>
</comment>